<accession>A0A2S0MBC9</accession>
<evidence type="ECO:0000313" key="1">
    <source>
        <dbReference type="EMBL" id="AVO33033.1"/>
    </source>
</evidence>
<sequence length="85" mass="8893">MSRGTPDHAADADARERADLAAALIDQGFTAGASPERLLEALLAAYVAVAEVHPCCTAAGAAALQRYAFRLWRTAEFGSAASHLH</sequence>
<name>A0A2S0MBC9_9BURK</name>
<reference evidence="1 3" key="1">
    <citation type="submission" date="2018-03" db="EMBL/GenBank/DDBJ databases">
        <title>Genome sequencing of Ottowia sp.</title>
        <authorList>
            <person name="Kim S.-J."/>
            <person name="Heo J."/>
            <person name="Kwon S.-W."/>
        </authorList>
    </citation>
    <scope>NUCLEOTIDE SEQUENCE [LARGE SCALE GENOMIC DNA]</scope>
    <source>
        <strain evidence="1 3">KADR8-3</strain>
    </source>
</reference>
<evidence type="ECO:0000313" key="3">
    <source>
        <dbReference type="Proteomes" id="UP000239709"/>
    </source>
</evidence>
<organism evidence="1 3">
    <name type="scientific">Ottowia oryzae</name>
    <dbReference type="NCBI Taxonomy" id="2109914"/>
    <lineage>
        <taxon>Bacteria</taxon>
        <taxon>Pseudomonadati</taxon>
        <taxon>Pseudomonadota</taxon>
        <taxon>Betaproteobacteria</taxon>
        <taxon>Burkholderiales</taxon>
        <taxon>Comamonadaceae</taxon>
        <taxon>Ottowia</taxon>
    </lineage>
</organism>
<dbReference type="AlphaFoldDB" id="A0A2S0MBC9"/>
<protein>
    <submittedName>
        <fullName evidence="1">Uncharacterized protein</fullName>
    </submittedName>
</protein>
<dbReference type="Proteomes" id="UP000239709">
    <property type="component" value="Chromosome"/>
</dbReference>
<dbReference type="EMBL" id="CP027666">
    <property type="protein sequence ID" value="AVO33033.1"/>
    <property type="molecule type" value="Genomic_DNA"/>
</dbReference>
<keyword evidence="3" id="KW-1185">Reference proteome</keyword>
<gene>
    <name evidence="1" type="ORF">C6570_01255</name>
    <name evidence="2" type="ORF">C6570_04930</name>
</gene>
<proteinExistence type="predicted"/>
<dbReference type="KEGG" id="otk:C6570_04930"/>
<dbReference type="RefSeq" id="WP_106701331.1">
    <property type="nucleotide sequence ID" value="NZ_CP027666.1"/>
</dbReference>
<dbReference type="KEGG" id="otk:C6570_01255"/>
<evidence type="ECO:0000313" key="2">
    <source>
        <dbReference type="EMBL" id="AVO33672.1"/>
    </source>
</evidence>
<dbReference type="EMBL" id="CP027666">
    <property type="protein sequence ID" value="AVO33672.1"/>
    <property type="molecule type" value="Genomic_DNA"/>
</dbReference>